<dbReference type="eggNOG" id="KOG2318">
    <property type="taxonomic scope" value="Eukaryota"/>
</dbReference>
<keyword evidence="2" id="KW-0472">Membrane</keyword>
<keyword evidence="2" id="KW-1133">Transmembrane helix</keyword>
<feature type="compositionally biased region" description="Acidic residues" evidence="1">
    <location>
        <begin position="248"/>
        <end position="272"/>
    </location>
</feature>
<reference evidence="3 4" key="1">
    <citation type="journal article" date="2013" name="Genome Biol.">
        <title>The genome sequence of the most widely cultivated cacao type and its use to identify candidate genes regulating pod color.</title>
        <authorList>
            <person name="Motamayor J.C."/>
            <person name="Mockaitis K."/>
            <person name="Schmutz J."/>
            <person name="Haiminen N."/>
            <person name="Iii D.L."/>
            <person name="Cornejo O."/>
            <person name="Findley S.D."/>
            <person name="Zheng P."/>
            <person name="Utro F."/>
            <person name="Royaert S."/>
            <person name="Saski C."/>
            <person name="Jenkins J."/>
            <person name="Podicheti R."/>
            <person name="Zhao M."/>
            <person name="Scheffler B.E."/>
            <person name="Stack J.C."/>
            <person name="Feltus F.A."/>
            <person name="Mustiga G.M."/>
            <person name="Amores F."/>
            <person name="Phillips W."/>
            <person name="Marelli J.P."/>
            <person name="May G.D."/>
            <person name="Shapiro H."/>
            <person name="Ma J."/>
            <person name="Bustamante C.D."/>
            <person name="Schnell R.J."/>
            <person name="Main D."/>
            <person name="Gilbert D."/>
            <person name="Parida L."/>
            <person name="Kuhn D.N."/>
        </authorList>
    </citation>
    <scope>NUCLEOTIDE SEQUENCE [LARGE SCALE GENOMIC DNA]</scope>
    <source>
        <strain evidence="4">cv. Matina 1-6</strain>
    </source>
</reference>
<accession>A0A061EEF0</accession>
<feature type="compositionally biased region" description="Basic and acidic residues" evidence="1">
    <location>
        <begin position="208"/>
        <end position="221"/>
    </location>
</feature>
<proteinExistence type="predicted"/>
<feature type="region of interest" description="Disordered" evidence="1">
    <location>
        <begin position="182"/>
        <end position="272"/>
    </location>
</feature>
<name>A0A061EEF0_THECC</name>
<evidence type="ECO:0000313" key="4">
    <source>
        <dbReference type="Proteomes" id="UP000026915"/>
    </source>
</evidence>
<sequence length="272" mass="30446">MLNPFANCVSDGLVKLITLQPEFKGTASHCRPSSFSNFSFSLEASVECITRSGFNFKFVSPSFQAEPHLHTPPALYACHLLRHQAAIGEGRLASQQASRKRRLSRFFSFRLVPVLVFAFSPAASGATLEIELSMGSKNKDQKAKSARFASLQSDLRFQKVPKHKTKVVIDSRFNRMFSNKRFSSSSAPLDKRGKPKKENSQNSLCHYYHLEDKEEEKRKNDVLSGGDDSEEVDVESESSEISKKDNDGESEEEGSESGSTTEEEDIDIIYED</sequence>
<gene>
    <name evidence="3" type="ORF">TCM_018180</name>
</gene>
<feature type="compositionally biased region" description="Acidic residues" evidence="1">
    <location>
        <begin position="227"/>
        <end position="238"/>
    </location>
</feature>
<keyword evidence="4" id="KW-1185">Reference proteome</keyword>
<feature type="transmembrane region" description="Helical" evidence="2">
    <location>
        <begin position="107"/>
        <end position="128"/>
    </location>
</feature>
<organism evidence="3 4">
    <name type="scientific">Theobroma cacao</name>
    <name type="common">Cacao</name>
    <name type="synonym">Cocoa</name>
    <dbReference type="NCBI Taxonomy" id="3641"/>
    <lineage>
        <taxon>Eukaryota</taxon>
        <taxon>Viridiplantae</taxon>
        <taxon>Streptophyta</taxon>
        <taxon>Embryophyta</taxon>
        <taxon>Tracheophyta</taxon>
        <taxon>Spermatophyta</taxon>
        <taxon>Magnoliopsida</taxon>
        <taxon>eudicotyledons</taxon>
        <taxon>Gunneridae</taxon>
        <taxon>Pentapetalae</taxon>
        <taxon>rosids</taxon>
        <taxon>malvids</taxon>
        <taxon>Malvales</taxon>
        <taxon>Malvaceae</taxon>
        <taxon>Byttnerioideae</taxon>
        <taxon>Theobroma</taxon>
    </lineage>
</organism>
<dbReference type="InParanoid" id="A0A061EEF0"/>
<feature type="compositionally biased region" description="Basic and acidic residues" evidence="1">
    <location>
        <begin position="189"/>
        <end position="199"/>
    </location>
</feature>
<dbReference type="GO" id="GO:0006364">
    <property type="term" value="P:rRNA processing"/>
    <property type="evidence" value="ECO:0007669"/>
    <property type="project" value="InterPro"/>
</dbReference>
<dbReference type="AlphaFoldDB" id="A0A061EEF0"/>
<evidence type="ECO:0000256" key="2">
    <source>
        <dbReference type="SAM" id="Phobius"/>
    </source>
</evidence>
<dbReference type="HOGENOM" id="CLU_1024553_0_0_1"/>
<dbReference type="InterPro" id="IPR039754">
    <property type="entry name" value="Esf1"/>
</dbReference>
<dbReference type="EMBL" id="CM001882">
    <property type="protein sequence ID" value="EOY03306.1"/>
    <property type="molecule type" value="Genomic_DNA"/>
</dbReference>
<dbReference type="Proteomes" id="UP000026915">
    <property type="component" value="Chromosome 4"/>
</dbReference>
<dbReference type="STRING" id="3641.A0A061EEF0"/>
<protein>
    <submittedName>
        <fullName evidence="3">Uncharacterized protein</fullName>
    </submittedName>
</protein>
<evidence type="ECO:0000313" key="3">
    <source>
        <dbReference type="EMBL" id="EOY03306.1"/>
    </source>
</evidence>
<keyword evidence="2" id="KW-0812">Transmembrane</keyword>
<evidence type="ECO:0000256" key="1">
    <source>
        <dbReference type="SAM" id="MobiDB-lite"/>
    </source>
</evidence>
<dbReference type="Gramene" id="EOY03306">
    <property type="protein sequence ID" value="EOY03306"/>
    <property type="gene ID" value="TCM_018180"/>
</dbReference>
<dbReference type="PANTHER" id="PTHR12202:SF0">
    <property type="entry name" value="ESF1 HOMOLOG"/>
    <property type="match status" value="1"/>
</dbReference>
<dbReference type="PANTHER" id="PTHR12202">
    <property type="entry name" value="ESF1 HOMOLOG"/>
    <property type="match status" value="1"/>
</dbReference>